<dbReference type="OrthoDB" id="9803913at2"/>
<evidence type="ECO:0000256" key="3">
    <source>
        <dbReference type="ARBA" id="ARBA00022839"/>
    </source>
</evidence>
<dbReference type="GO" id="GO:0005829">
    <property type="term" value="C:cytosol"/>
    <property type="evidence" value="ECO:0007669"/>
    <property type="project" value="TreeGrafter"/>
</dbReference>
<dbReference type="Proteomes" id="UP000237640">
    <property type="component" value="Unassembled WGS sequence"/>
</dbReference>
<dbReference type="PANTHER" id="PTHR30231">
    <property type="entry name" value="DNA POLYMERASE III SUBUNIT EPSILON"/>
    <property type="match status" value="1"/>
</dbReference>
<dbReference type="SMART" id="SM00479">
    <property type="entry name" value="EXOIII"/>
    <property type="match status" value="1"/>
</dbReference>
<keyword evidence="1" id="KW-0540">Nuclease</keyword>
<comment type="caution">
    <text evidence="5">The sequence shown here is derived from an EMBL/GenBank/DDBJ whole genome shotgun (WGS) entry which is preliminary data.</text>
</comment>
<dbReference type="Pfam" id="PF00929">
    <property type="entry name" value="RNase_T"/>
    <property type="match status" value="1"/>
</dbReference>
<dbReference type="EMBL" id="PVYX01000002">
    <property type="protein sequence ID" value="PRX55228.1"/>
    <property type="molecule type" value="Genomic_DNA"/>
</dbReference>
<dbReference type="InterPro" id="IPR036397">
    <property type="entry name" value="RNaseH_sf"/>
</dbReference>
<dbReference type="SUPFAM" id="SSF53098">
    <property type="entry name" value="Ribonuclease H-like"/>
    <property type="match status" value="1"/>
</dbReference>
<evidence type="ECO:0000256" key="1">
    <source>
        <dbReference type="ARBA" id="ARBA00022722"/>
    </source>
</evidence>
<dbReference type="GO" id="GO:0006259">
    <property type="term" value="P:DNA metabolic process"/>
    <property type="evidence" value="ECO:0007669"/>
    <property type="project" value="UniProtKB-ARBA"/>
</dbReference>
<dbReference type="RefSeq" id="WP_106146932.1">
    <property type="nucleotide sequence ID" value="NZ_PVYX01000002.1"/>
</dbReference>
<gene>
    <name evidence="5" type="ORF">CLV81_3637</name>
</gene>
<protein>
    <submittedName>
        <fullName evidence="5">DNA polymerase-3 subunit epsilon</fullName>
    </submittedName>
</protein>
<evidence type="ECO:0000256" key="2">
    <source>
        <dbReference type="ARBA" id="ARBA00022801"/>
    </source>
</evidence>
<keyword evidence="2" id="KW-0378">Hydrolase</keyword>
<evidence type="ECO:0000259" key="4">
    <source>
        <dbReference type="SMART" id="SM00479"/>
    </source>
</evidence>
<evidence type="ECO:0000313" key="6">
    <source>
        <dbReference type="Proteomes" id="UP000237640"/>
    </source>
</evidence>
<reference evidence="5 6" key="1">
    <citation type="submission" date="2018-03" db="EMBL/GenBank/DDBJ databases">
        <title>Genomic Encyclopedia of Archaeal and Bacterial Type Strains, Phase II (KMG-II): from individual species to whole genera.</title>
        <authorList>
            <person name="Goeker M."/>
        </authorList>
    </citation>
    <scope>NUCLEOTIDE SEQUENCE [LARGE SCALE GENOMIC DNA]</scope>
    <source>
        <strain evidence="5 6">DSM 25027</strain>
    </source>
</reference>
<organism evidence="5 6">
    <name type="scientific">Flagellimonas meridianipacifica</name>
    <dbReference type="NCBI Taxonomy" id="1080225"/>
    <lineage>
        <taxon>Bacteria</taxon>
        <taxon>Pseudomonadati</taxon>
        <taxon>Bacteroidota</taxon>
        <taxon>Flavobacteriia</taxon>
        <taxon>Flavobacteriales</taxon>
        <taxon>Flavobacteriaceae</taxon>
        <taxon>Flagellimonas</taxon>
    </lineage>
</organism>
<keyword evidence="3" id="KW-0269">Exonuclease</keyword>
<name>A0A2T0MCK3_9FLAO</name>
<dbReference type="InterPro" id="IPR013520">
    <property type="entry name" value="Ribonucl_H"/>
</dbReference>
<evidence type="ECO:0000313" key="5">
    <source>
        <dbReference type="EMBL" id="PRX55228.1"/>
    </source>
</evidence>
<sequence length="223" mass="25419">MASKKEDLPEFWKTYEASFEKKLPEGIAETVFVVLDTETTGFSLKNDRMLSIGALRLINGSIPAKDAFEVFLKQTTFDAKTVEIHGILKKGKVKRIEELEGLKILLKLLENNAVIVAHHVGFDVGMINQALVRHGMPKLLNKTLDTAVLFNRSLPRAKRKTDGHYSLDVLCEEFNIPKTDRHTALGDAYITAIAFLRIMDTLKPVSLEQLLKRDRFWEFWKSF</sequence>
<accession>A0A2T0MCK3</accession>
<dbReference type="GO" id="GO:0008408">
    <property type="term" value="F:3'-5' exonuclease activity"/>
    <property type="evidence" value="ECO:0007669"/>
    <property type="project" value="TreeGrafter"/>
</dbReference>
<dbReference type="CDD" id="cd06127">
    <property type="entry name" value="DEDDh"/>
    <property type="match status" value="1"/>
</dbReference>
<dbReference type="GO" id="GO:0003676">
    <property type="term" value="F:nucleic acid binding"/>
    <property type="evidence" value="ECO:0007669"/>
    <property type="project" value="InterPro"/>
</dbReference>
<keyword evidence="6" id="KW-1185">Reference proteome</keyword>
<dbReference type="PANTHER" id="PTHR30231:SF4">
    <property type="entry name" value="PROTEIN NEN2"/>
    <property type="match status" value="1"/>
</dbReference>
<proteinExistence type="predicted"/>
<feature type="domain" description="Exonuclease" evidence="4">
    <location>
        <begin position="31"/>
        <end position="204"/>
    </location>
</feature>
<dbReference type="AlphaFoldDB" id="A0A2T0MCK3"/>
<dbReference type="Gene3D" id="3.30.420.10">
    <property type="entry name" value="Ribonuclease H-like superfamily/Ribonuclease H"/>
    <property type="match status" value="1"/>
</dbReference>
<dbReference type="InterPro" id="IPR012337">
    <property type="entry name" value="RNaseH-like_sf"/>
</dbReference>